<keyword evidence="2 6" id="KW-0812">Transmembrane</keyword>
<evidence type="ECO:0000256" key="6">
    <source>
        <dbReference type="SAM" id="Phobius"/>
    </source>
</evidence>
<feature type="compositionally biased region" description="Basic and acidic residues" evidence="5">
    <location>
        <begin position="257"/>
        <end position="268"/>
    </location>
</feature>
<dbReference type="InterPro" id="IPR008253">
    <property type="entry name" value="Marvel"/>
</dbReference>
<evidence type="ECO:0000256" key="1">
    <source>
        <dbReference type="ARBA" id="ARBA00004141"/>
    </source>
</evidence>
<feature type="compositionally biased region" description="Gly residues" evidence="5">
    <location>
        <begin position="247"/>
        <end position="256"/>
    </location>
</feature>
<comment type="caution">
    <text evidence="8">The sequence shown here is derived from an EMBL/GenBank/DDBJ whole genome shotgun (WGS) entry which is preliminary data.</text>
</comment>
<comment type="subcellular location">
    <subcellularLocation>
        <location evidence="1">Membrane</location>
        <topology evidence="1">Multi-pass membrane protein</topology>
    </subcellularLocation>
</comment>
<feature type="transmembrane region" description="Helical" evidence="6">
    <location>
        <begin position="70"/>
        <end position="91"/>
    </location>
</feature>
<evidence type="ECO:0000259" key="7">
    <source>
        <dbReference type="Pfam" id="PF01284"/>
    </source>
</evidence>
<dbReference type="PANTHER" id="PTHR37451">
    <property type="entry name" value="MARVEL DOMAIN"/>
    <property type="match status" value="1"/>
</dbReference>
<proteinExistence type="predicted"/>
<dbReference type="Pfam" id="PF01284">
    <property type="entry name" value="MARVEL"/>
    <property type="match status" value="1"/>
</dbReference>
<feature type="domain" description="MARVEL" evidence="7">
    <location>
        <begin position="33"/>
        <end position="161"/>
    </location>
</feature>
<evidence type="ECO:0000313" key="8">
    <source>
        <dbReference type="EMBL" id="KAK5096936.1"/>
    </source>
</evidence>
<organism evidence="8 9">
    <name type="scientific">Lithohypha guttulata</name>
    <dbReference type="NCBI Taxonomy" id="1690604"/>
    <lineage>
        <taxon>Eukaryota</taxon>
        <taxon>Fungi</taxon>
        <taxon>Dikarya</taxon>
        <taxon>Ascomycota</taxon>
        <taxon>Pezizomycotina</taxon>
        <taxon>Eurotiomycetes</taxon>
        <taxon>Chaetothyriomycetidae</taxon>
        <taxon>Chaetothyriales</taxon>
        <taxon>Trichomeriaceae</taxon>
        <taxon>Lithohypha</taxon>
    </lineage>
</organism>
<evidence type="ECO:0000256" key="2">
    <source>
        <dbReference type="ARBA" id="ARBA00022692"/>
    </source>
</evidence>
<sequence length="295" mass="32740">MSLNNKEMILNYGHRLISTFNQHLSLKMVFDLIVLLRLTQALFSLIALGLNASVTHFLNTHEFNAPLPGYLIFLVFTSTWTLLISIPYTTFAPPYFPAYINRWASLAFELLTTIFWFAGFIAGAVHLRSVDVCAGLMCHNARAGVVFAALVWLCFCVTSYFPIKYCFFDGDHEIGERNWSLGMSGAERITRVRMRREKNNLVDVRAARGEGDAGGHNGVVVKVTRSAREVMEVVRVRTGNVVSEWKGGAGSSGDGGVEVRHREREHEQNVMAGSMGNRSHGSSGRSVTPEGGYMV</sequence>
<keyword evidence="3 6" id="KW-1133">Transmembrane helix</keyword>
<feature type="transmembrane region" description="Helical" evidence="6">
    <location>
        <begin position="145"/>
        <end position="163"/>
    </location>
</feature>
<evidence type="ECO:0000313" key="9">
    <source>
        <dbReference type="Proteomes" id="UP001345013"/>
    </source>
</evidence>
<evidence type="ECO:0000256" key="3">
    <source>
        <dbReference type="ARBA" id="ARBA00022989"/>
    </source>
</evidence>
<dbReference type="EMBL" id="JAVRRG010000020">
    <property type="protein sequence ID" value="KAK5096936.1"/>
    <property type="molecule type" value="Genomic_DNA"/>
</dbReference>
<evidence type="ECO:0000256" key="4">
    <source>
        <dbReference type="ARBA" id="ARBA00023136"/>
    </source>
</evidence>
<accession>A0ABR0KJU3</accession>
<gene>
    <name evidence="8" type="ORF">LTR24_002377</name>
</gene>
<reference evidence="8 9" key="1">
    <citation type="submission" date="2023-08" db="EMBL/GenBank/DDBJ databases">
        <title>Black Yeasts Isolated from many extreme environments.</title>
        <authorList>
            <person name="Coleine C."/>
            <person name="Stajich J.E."/>
            <person name="Selbmann L."/>
        </authorList>
    </citation>
    <scope>NUCLEOTIDE SEQUENCE [LARGE SCALE GENOMIC DNA]</scope>
    <source>
        <strain evidence="8 9">CCFEE 5885</strain>
    </source>
</reference>
<feature type="transmembrane region" description="Helical" evidence="6">
    <location>
        <begin position="103"/>
        <end position="125"/>
    </location>
</feature>
<dbReference type="PANTHER" id="PTHR37451:SF1">
    <property type="entry name" value="MARVEL DOMAIN-CONTAINING PROTEIN"/>
    <property type="match status" value="1"/>
</dbReference>
<feature type="compositionally biased region" description="Polar residues" evidence="5">
    <location>
        <begin position="276"/>
        <end position="286"/>
    </location>
</feature>
<feature type="transmembrane region" description="Helical" evidence="6">
    <location>
        <begin position="29"/>
        <end position="50"/>
    </location>
</feature>
<keyword evidence="9" id="KW-1185">Reference proteome</keyword>
<keyword evidence="4 6" id="KW-0472">Membrane</keyword>
<protein>
    <recommendedName>
        <fullName evidence="7">MARVEL domain-containing protein</fullName>
    </recommendedName>
</protein>
<feature type="region of interest" description="Disordered" evidence="5">
    <location>
        <begin position="245"/>
        <end position="295"/>
    </location>
</feature>
<name>A0ABR0KJU3_9EURO</name>
<dbReference type="Proteomes" id="UP001345013">
    <property type="component" value="Unassembled WGS sequence"/>
</dbReference>
<evidence type="ECO:0000256" key="5">
    <source>
        <dbReference type="SAM" id="MobiDB-lite"/>
    </source>
</evidence>